<comment type="caution">
    <text evidence="1">The sequence shown here is derived from an EMBL/GenBank/DDBJ whole genome shotgun (WGS) entry which is preliminary data.</text>
</comment>
<name>A0A8J4RC04_9ROSI</name>
<protein>
    <submittedName>
        <fullName evidence="1">Uncharacterized protein</fullName>
    </submittedName>
</protein>
<proteinExistence type="predicted"/>
<organism evidence="1 2">
    <name type="scientific">Castanea mollissima</name>
    <name type="common">Chinese chestnut</name>
    <dbReference type="NCBI Taxonomy" id="60419"/>
    <lineage>
        <taxon>Eukaryota</taxon>
        <taxon>Viridiplantae</taxon>
        <taxon>Streptophyta</taxon>
        <taxon>Embryophyta</taxon>
        <taxon>Tracheophyta</taxon>
        <taxon>Spermatophyta</taxon>
        <taxon>Magnoliopsida</taxon>
        <taxon>eudicotyledons</taxon>
        <taxon>Gunneridae</taxon>
        <taxon>Pentapetalae</taxon>
        <taxon>rosids</taxon>
        <taxon>fabids</taxon>
        <taxon>Fagales</taxon>
        <taxon>Fagaceae</taxon>
        <taxon>Castanea</taxon>
    </lineage>
</organism>
<reference evidence="1" key="1">
    <citation type="submission" date="2020-03" db="EMBL/GenBank/DDBJ databases">
        <title>Castanea mollissima Vanexum genome sequencing.</title>
        <authorList>
            <person name="Staton M."/>
        </authorList>
    </citation>
    <scope>NUCLEOTIDE SEQUENCE</scope>
    <source>
        <tissue evidence="1">Leaf</tissue>
    </source>
</reference>
<gene>
    <name evidence="1" type="ORF">CMV_014504</name>
</gene>
<dbReference type="AlphaFoldDB" id="A0A8J4RC04"/>
<accession>A0A8J4RC04</accession>
<keyword evidence="2" id="KW-1185">Reference proteome</keyword>
<evidence type="ECO:0000313" key="1">
    <source>
        <dbReference type="EMBL" id="KAF3960811.1"/>
    </source>
</evidence>
<dbReference type="Proteomes" id="UP000737018">
    <property type="component" value="Unassembled WGS sequence"/>
</dbReference>
<dbReference type="EMBL" id="JRKL02002031">
    <property type="protein sequence ID" value="KAF3960811.1"/>
    <property type="molecule type" value="Genomic_DNA"/>
</dbReference>
<sequence length="85" mass="9955">MLSTSYLKLYYNDGGSYFLLVDYGLSIKLQVQELDCFVKYYGVVNALIHMEMKNYIKRIKRHGKHRLTSFQRSLLSLISNTCAHD</sequence>
<evidence type="ECO:0000313" key="2">
    <source>
        <dbReference type="Proteomes" id="UP000737018"/>
    </source>
</evidence>